<protein>
    <submittedName>
        <fullName evidence="2">Uncharacterized protein</fullName>
    </submittedName>
</protein>
<gene>
    <name evidence="2" type="ORF">MANAM107_25510</name>
</gene>
<dbReference type="EMBL" id="AP025017">
    <property type="protein sequence ID" value="BDA65717.1"/>
    <property type="molecule type" value="Genomic_DNA"/>
</dbReference>
<keyword evidence="3" id="KW-1185">Reference proteome</keyword>
<organism evidence="2 3">
    <name type="scientific">Actinomyces capricornis</name>
    <dbReference type="NCBI Taxonomy" id="2755559"/>
    <lineage>
        <taxon>Bacteria</taxon>
        <taxon>Bacillati</taxon>
        <taxon>Actinomycetota</taxon>
        <taxon>Actinomycetes</taxon>
        <taxon>Actinomycetales</taxon>
        <taxon>Actinomycetaceae</taxon>
        <taxon>Actinomyces</taxon>
    </lineage>
</organism>
<accession>A0ABN6K7T1</accession>
<feature type="region of interest" description="Disordered" evidence="1">
    <location>
        <begin position="25"/>
        <end position="53"/>
    </location>
</feature>
<proteinExistence type="predicted"/>
<reference evidence="2 3" key="1">
    <citation type="submission" date="2021-08" db="EMBL/GenBank/DDBJ databases">
        <title>Whole genome sequence of novel Actinomyces species strain MAS-1.</title>
        <authorList>
            <person name="Saito M."/>
            <person name="Kuwahara N."/>
            <person name="Takizawa T."/>
            <person name="Gotouda H."/>
            <person name="Ochiai T."/>
        </authorList>
    </citation>
    <scope>NUCLEOTIDE SEQUENCE [LARGE SCALE GENOMIC DNA]</scope>
    <source>
        <strain evidence="2 3">MAS-1</strain>
    </source>
</reference>
<sequence length="103" mass="11423">MSTTTAILLGVLVLLALHLATRASRRRAQASRQEQRRQVAKRLDSAPLSQPTPVCLQRNAASEHRALQRRMVAAKREQDAAALHAARLMLAVAHACRDDQRQP</sequence>
<evidence type="ECO:0000256" key="1">
    <source>
        <dbReference type="SAM" id="MobiDB-lite"/>
    </source>
</evidence>
<dbReference type="Proteomes" id="UP000824496">
    <property type="component" value="Chromosome"/>
</dbReference>
<feature type="compositionally biased region" description="Basic and acidic residues" evidence="1">
    <location>
        <begin position="33"/>
        <end position="44"/>
    </location>
</feature>
<name>A0ABN6K7T1_9ACTO</name>
<dbReference type="RefSeq" id="WP_223909394.1">
    <property type="nucleotide sequence ID" value="NZ_AP025017.1"/>
</dbReference>
<evidence type="ECO:0000313" key="3">
    <source>
        <dbReference type="Proteomes" id="UP000824496"/>
    </source>
</evidence>
<evidence type="ECO:0000313" key="2">
    <source>
        <dbReference type="EMBL" id="BDA65717.1"/>
    </source>
</evidence>